<protein>
    <recommendedName>
        <fullName evidence="11">Phospholipase C/P1 nuclease</fullName>
    </recommendedName>
</protein>
<name>A0ABR3AB79_9AGAR</name>
<reference evidence="9 10" key="1">
    <citation type="submission" date="2024-05" db="EMBL/GenBank/DDBJ databases">
        <title>A draft genome resource for the thread blight pathogen Marasmius tenuissimus strain MS-2.</title>
        <authorList>
            <person name="Yulfo-Soto G.E."/>
            <person name="Baruah I.K."/>
            <person name="Amoako-Attah I."/>
            <person name="Bukari Y."/>
            <person name="Meinhardt L.W."/>
            <person name="Bailey B.A."/>
            <person name="Cohen S.P."/>
        </authorList>
    </citation>
    <scope>NUCLEOTIDE SEQUENCE [LARGE SCALE GENOMIC DNA]</scope>
    <source>
        <strain evidence="9 10">MS-2</strain>
    </source>
</reference>
<proteinExistence type="inferred from homology"/>
<keyword evidence="4" id="KW-0255">Endonuclease</keyword>
<evidence type="ECO:0000313" key="10">
    <source>
        <dbReference type="Proteomes" id="UP001437256"/>
    </source>
</evidence>
<evidence type="ECO:0000256" key="6">
    <source>
        <dbReference type="ARBA" id="ARBA00023157"/>
    </source>
</evidence>
<dbReference type="InterPro" id="IPR003154">
    <property type="entry name" value="S1/P1nuclease"/>
</dbReference>
<keyword evidence="8" id="KW-0732">Signal</keyword>
<dbReference type="PANTHER" id="PTHR33146">
    <property type="entry name" value="ENDONUCLEASE 4"/>
    <property type="match status" value="1"/>
</dbReference>
<evidence type="ECO:0000256" key="3">
    <source>
        <dbReference type="ARBA" id="ARBA00022723"/>
    </source>
</evidence>
<keyword evidence="7" id="KW-0325">Glycoprotein</keyword>
<keyword evidence="2" id="KW-0540">Nuclease</keyword>
<evidence type="ECO:0000256" key="4">
    <source>
        <dbReference type="ARBA" id="ARBA00022759"/>
    </source>
</evidence>
<comment type="caution">
    <text evidence="9">The sequence shown here is derived from an EMBL/GenBank/DDBJ whole genome shotgun (WGS) entry which is preliminary data.</text>
</comment>
<dbReference type="Gene3D" id="1.10.575.10">
    <property type="entry name" value="P1 Nuclease"/>
    <property type="match status" value="1"/>
</dbReference>
<evidence type="ECO:0000256" key="1">
    <source>
        <dbReference type="ARBA" id="ARBA00009547"/>
    </source>
</evidence>
<evidence type="ECO:0000256" key="5">
    <source>
        <dbReference type="ARBA" id="ARBA00022801"/>
    </source>
</evidence>
<comment type="similarity">
    <text evidence="1">Belongs to the nuclease type I family.</text>
</comment>
<keyword evidence="5" id="KW-0378">Hydrolase</keyword>
<dbReference type="SUPFAM" id="SSF48537">
    <property type="entry name" value="Phospholipase C/P1 nuclease"/>
    <property type="match status" value="1"/>
</dbReference>
<evidence type="ECO:0000256" key="7">
    <source>
        <dbReference type="ARBA" id="ARBA00023180"/>
    </source>
</evidence>
<dbReference type="CDD" id="cd11010">
    <property type="entry name" value="S1-P1_nuclease"/>
    <property type="match status" value="1"/>
</dbReference>
<dbReference type="Proteomes" id="UP001437256">
    <property type="component" value="Unassembled WGS sequence"/>
</dbReference>
<evidence type="ECO:0000256" key="8">
    <source>
        <dbReference type="SAM" id="SignalP"/>
    </source>
</evidence>
<keyword evidence="10" id="KW-1185">Reference proteome</keyword>
<feature type="chain" id="PRO_5046342265" description="Phospholipase C/P1 nuclease" evidence="8">
    <location>
        <begin position="20"/>
        <end position="435"/>
    </location>
</feature>
<sequence length="435" mass="48719">MKLFSLVALGSSLPLGVFGWGAAGHEIVATIAQIHLHPTVLPTICEILNFTSTNPNEPECHLAPIAAWADKLRFKMRWSAQMHYVGALDDYPSRTCAFPGDRGWAGRRNINVLGAIRNTTGLLEGYMNQERDIYAANEALKFLVHFLGDLHMPLHLTGRDRGGNSVKVLFDGRQTNLHSLWDGLLIAKNLRTIPYNYSRPLPIRQVEYNLRGAIYDPFIRRVMWEGIYGQWKEEIPEWLTCPQSASPELPQVPGQLAFSSPWNIVSNAWNFLRSAFSVTGTEQSTDDSVICPYHWAQPIHELNCELIWPKALDEPPYSSHSRLSEWFSAENDHQHSTSLEEELAQFDADGKFVGDVADATGRRGNGHDSPYLEMDTPEYAGVITQRRILERLMAQAGIRLAGILNWLFLGDENISSALNLEMLTAPSGLSIALDV</sequence>
<dbReference type="Pfam" id="PF02265">
    <property type="entry name" value="S1-P1_nuclease"/>
    <property type="match status" value="1"/>
</dbReference>
<keyword evidence="6" id="KW-1015">Disulfide bond</keyword>
<evidence type="ECO:0000256" key="2">
    <source>
        <dbReference type="ARBA" id="ARBA00022722"/>
    </source>
</evidence>
<organism evidence="9 10">
    <name type="scientific">Marasmius tenuissimus</name>
    <dbReference type="NCBI Taxonomy" id="585030"/>
    <lineage>
        <taxon>Eukaryota</taxon>
        <taxon>Fungi</taxon>
        <taxon>Dikarya</taxon>
        <taxon>Basidiomycota</taxon>
        <taxon>Agaricomycotina</taxon>
        <taxon>Agaricomycetes</taxon>
        <taxon>Agaricomycetidae</taxon>
        <taxon>Agaricales</taxon>
        <taxon>Marasmiineae</taxon>
        <taxon>Marasmiaceae</taxon>
        <taxon>Marasmius</taxon>
    </lineage>
</organism>
<gene>
    <name evidence="9" type="ORF">AAF712_002477</name>
</gene>
<dbReference type="InterPro" id="IPR008947">
    <property type="entry name" value="PLipase_C/P1_nuclease_dom_sf"/>
</dbReference>
<dbReference type="EMBL" id="JBBXMP010000006">
    <property type="protein sequence ID" value="KAL0070634.1"/>
    <property type="molecule type" value="Genomic_DNA"/>
</dbReference>
<evidence type="ECO:0008006" key="11">
    <source>
        <dbReference type="Google" id="ProtNLM"/>
    </source>
</evidence>
<dbReference type="PANTHER" id="PTHR33146:SF29">
    <property type="entry name" value="S1_P1 NUCLEASE"/>
    <property type="match status" value="1"/>
</dbReference>
<evidence type="ECO:0000313" key="9">
    <source>
        <dbReference type="EMBL" id="KAL0070634.1"/>
    </source>
</evidence>
<keyword evidence="3" id="KW-0479">Metal-binding</keyword>
<feature type="signal peptide" evidence="8">
    <location>
        <begin position="1"/>
        <end position="19"/>
    </location>
</feature>
<accession>A0ABR3AB79</accession>